<feature type="compositionally biased region" description="Basic and acidic residues" evidence="1">
    <location>
        <begin position="260"/>
        <end position="280"/>
    </location>
</feature>
<evidence type="ECO:0000313" key="2">
    <source>
        <dbReference type="Proteomes" id="UP000035680"/>
    </source>
</evidence>
<evidence type="ECO:0000313" key="3">
    <source>
        <dbReference type="WBParaSite" id="SVE_1920100.1"/>
    </source>
</evidence>
<evidence type="ECO:0000256" key="1">
    <source>
        <dbReference type="SAM" id="MobiDB-lite"/>
    </source>
</evidence>
<reference evidence="2" key="1">
    <citation type="submission" date="2014-07" db="EMBL/GenBank/DDBJ databases">
        <authorList>
            <person name="Martin A.A"/>
            <person name="De Silva N."/>
        </authorList>
    </citation>
    <scope>NUCLEOTIDE SEQUENCE</scope>
</reference>
<sequence length="338" mass="40828">MTQKDILRKPTKIQLQHLEEFKRKIKEYRKKNNIKEEYEIPLLEFSENDTEKLRKRICDEFYEHTKPKEKLPYLQEIRTRGIAEEEMVAILPLIISAKTPFRETIMEIITKLEKDETQQISITKVFDEVDNELTNNGTKWFDQNRIKQPFQGKTETILSYIERFEKYMEVHHGFSTNIEKDKIKGELLIREFIKGVGPRVKKEQATLIHMNVSYGELKKSLMKYSTYENEERREQNRQINNIQDTRNNFKKPWKRNNNQSDRKNFYPRHNNDNFRKNNNKKEYTNYKNNFKPQFRKRNETTTVNQLSVPDTKNTNQKFLYELDNIITKLSLTLEVKSI</sequence>
<reference evidence="3" key="2">
    <citation type="submission" date="2015-08" db="UniProtKB">
        <authorList>
            <consortium name="WormBaseParasite"/>
        </authorList>
    </citation>
    <scope>IDENTIFICATION</scope>
</reference>
<dbReference type="WBParaSite" id="SVE_1920100.1">
    <property type="protein sequence ID" value="SVE_1920100.1"/>
    <property type="gene ID" value="SVE_1920100"/>
</dbReference>
<name>A0A0K0G3A0_STRVS</name>
<protein>
    <submittedName>
        <fullName evidence="3">Retrotrans_gag domain-containing protein</fullName>
    </submittedName>
</protein>
<feature type="region of interest" description="Disordered" evidence="1">
    <location>
        <begin position="248"/>
        <end position="280"/>
    </location>
</feature>
<keyword evidence="2" id="KW-1185">Reference proteome</keyword>
<proteinExistence type="predicted"/>
<accession>A0A0K0G3A0</accession>
<organism evidence="2 3">
    <name type="scientific">Strongyloides venezuelensis</name>
    <name type="common">Threadworm</name>
    <dbReference type="NCBI Taxonomy" id="75913"/>
    <lineage>
        <taxon>Eukaryota</taxon>
        <taxon>Metazoa</taxon>
        <taxon>Ecdysozoa</taxon>
        <taxon>Nematoda</taxon>
        <taxon>Chromadorea</taxon>
        <taxon>Rhabditida</taxon>
        <taxon>Tylenchina</taxon>
        <taxon>Panagrolaimomorpha</taxon>
        <taxon>Strongyloidoidea</taxon>
        <taxon>Strongyloididae</taxon>
        <taxon>Strongyloides</taxon>
    </lineage>
</organism>
<dbReference type="AlphaFoldDB" id="A0A0K0G3A0"/>
<dbReference type="Proteomes" id="UP000035680">
    <property type="component" value="Unassembled WGS sequence"/>
</dbReference>